<dbReference type="InterPro" id="IPR014543">
    <property type="entry name" value="UCP028291"/>
</dbReference>
<organism evidence="1 2">
    <name type="scientific">Tistrella arctica</name>
    <dbReference type="NCBI Taxonomy" id="3133430"/>
    <lineage>
        <taxon>Bacteria</taxon>
        <taxon>Pseudomonadati</taxon>
        <taxon>Pseudomonadota</taxon>
        <taxon>Alphaproteobacteria</taxon>
        <taxon>Geminicoccales</taxon>
        <taxon>Geminicoccaceae</taxon>
        <taxon>Tistrella</taxon>
    </lineage>
</organism>
<reference evidence="1 2" key="1">
    <citation type="submission" date="2024-03" db="EMBL/GenBank/DDBJ databases">
        <title>High-quality draft genome sequencing of Tistrella sp. BH-R2-4.</title>
        <authorList>
            <person name="Dong C."/>
        </authorList>
    </citation>
    <scope>NUCLEOTIDE SEQUENCE [LARGE SCALE GENOMIC DNA]</scope>
    <source>
        <strain evidence="1 2">BH-R2-4</strain>
    </source>
</reference>
<dbReference type="EMBL" id="JBBKTW010000001">
    <property type="protein sequence ID" value="MEN2987204.1"/>
    <property type="molecule type" value="Genomic_DNA"/>
</dbReference>
<protein>
    <submittedName>
        <fullName evidence="1">DUF2218 domain-containing protein</fullName>
    </submittedName>
</protein>
<dbReference type="RefSeq" id="WP_345931494.1">
    <property type="nucleotide sequence ID" value="NZ_JBBKTV010000001.1"/>
</dbReference>
<name>A0ABU9YEK4_9PROT</name>
<comment type="caution">
    <text evidence="1">The sequence shown here is derived from an EMBL/GenBank/DDBJ whole genome shotgun (WGS) entry which is preliminary data.</text>
</comment>
<proteinExistence type="predicted"/>
<dbReference type="Pfam" id="PF09981">
    <property type="entry name" value="DUF2218"/>
    <property type="match status" value="1"/>
</dbReference>
<evidence type="ECO:0000313" key="1">
    <source>
        <dbReference type="EMBL" id="MEN2987204.1"/>
    </source>
</evidence>
<dbReference type="Gene3D" id="3.30.310.50">
    <property type="entry name" value="Alpha-D-phosphohexomutase, C-terminal domain"/>
    <property type="match status" value="1"/>
</dbReference>
<evidence type="ECO:0000313" key="2">
    <source>
        <dbReference type="Proteomes" id="UP001413721"/>
    </source>
</evidence>
<sequence length="98" mass="11206">MPRSEARIATTLGQRYMTLLCRHFRHKVPAEVTGDTARADFPWGARADMRAMADRLDIICTAPALPELARTQEVIAIHLARFAFRDRPEIVWQTLDET</sequence>
<dbReference type="Proteomes" id="UP001413721">
    <property type="component" value="Unassembled WGS sequence"/>
</dbReference>
<dbReference type="PIRSF" id="PIRSF028291">
    <property type="entry name" value="UCP028291"/>
    <property type="match status" value="1"/>
</dbReference>
<gene>
    <name evidence="1" type="ORF">WG926_02740</name>
</gene>
<accession>A0ABU9YEK4</accession>
<keyword evidence="2" id="KW-1185">Reference proteome</keyword>